<sequence>MIQVNLEEREEEEKEDDNDDHNSDDYDDSDDEDYNEEETTKEEEEDDDDDDDEATIEKSRAQKRSGGIYVKHCKSVLFYYCLTVVPLYVHYAYVSSSINEGETVDVSNFVQPRNPHFIAKLRTGAKKHLLHVPSKVLERHKLDLPDLIVFRNEQGKEWPGHVFRWNGGRTWISGWKALCKWNHVGLGDICICEFLPGCDG</sequence>
<evidence type="ECO:0000256" key="1">
    <source>
        <dbReference type="ARBA" id="ARBA00004123"/>
    </source>
</evidence>
<name>A0AA39S8X2_ACESA</name>
<dbReference type="Proteomes" id="UP001168877">
    <property type="component" value="Unassembled WGS sequence"/>
</dbReference>
<dbReference type="Gene3D" id="2.40.330.10">
    <property type="entry name" value="DNA-binding pseudobarrel domain"/>
    <property type="match status" value="1"/>
</dbReference>
<evidence type="ECO:0000259" key="7">
    <source>
        <dbReference type="PROSITE" id="PS50863"/>
    </source>
</evidence>
<keyword evidence="9" id="KW-1185">Reference proteome</keyword>
<reference evidence="8" key="2">
    <citation type="submission" date="2023-06" db="EMBL/GenBank/DDBJ databases">
        <authorList>
            <person name="Swenson N.G."/>
            <person name="Wegrzyn J.L."/>
            <person name="Mcevoy S.L."/>
        </authorList>
    </citation>
    <scope>NUCLEOTIDE SEQUENCE</scope>
    <source>
        <strain evidence="8">NS2018</strain>
        <tissue evidence="8">Leaf</tissue>
    </source>
</reference>
<comment type="subcellular location">
    <subcellularLocation>
        <location evidence="1">Nucleus</location>
    </subcellularLocation>
</comment>
<dbReference type="InterPro" id="IPR015300">
    <property type="entry name" value="DNA-bd_pseudobarrel_sf"/>
</dbReference>
<evidence type="ECO:0000256" key="3">
    <source>
        <dbReference type="ARBA" id="ARBA00023125"/>
    </source>
</evidence>
<evidence type="ECO:0000256" key="5">
    <source>
        <dbReference type="ARBA" id="ARBA00023242"/>
    </source>
</evidence>
<keyword evidence="3" id="KW-0238">DNA-binding</keyword>
<comment type="caution">
    <text evidence="8">The sequence shown here is derived from an EMBL/GenBank/DDBJ whole genome shotgun (WGS) entry which is preliminary data.</text>
</comment>
<protein>
    <recommendedName>
        <fullName evidence="7">TF-B3 domain-containing protein</fullName>
    </recommendedName>
</protein>
<evidence type="ECO:0000256" key="6">
    <source>
        <dbReference type="SAM" id="MobiDB-lite"/>
    </source>
</evidence>
<dbReference type="Pfam" id="PF02362">
    <property type="entry name" value="B3"/>
    <property type="match status" value="1"/>
</dbReference>
<organism evidence="8 9">
    <name type="scientific">Acer saccharum</name>
    <name type="common">Sugar maple</name>
    <dbReference type="NCBI Taxonomy" id="4024"/>
    <lineage>
        <taxon>Eukaryota</taxon>
        <taxon>Viridiplantae</taxon>
        <taxon>Streptophyta</taxon>
        <taxon>Embryophyta</taxon>
        <taxon>Tracheophyta</taxon>
        <taxon>Spermatophyta</taxon>
        <taxon>Magnoliopsida</taxon>
        <taxon>eudicotyledons</taxon>
        <taxon>Gunneridae</taxon>
        <taxon>Pentapetalae</taxon>
        <taxon>rosids</taxon>
        <taxon>malvids</taxon>
        <taxon>Sapindales</taxon>
        <taxon>Sapindaceae</taxon>
        <taxon>Hippocastanoideae</taxon>
        <taxon>Acereae</taxon>
        <taxon>Acer</taxon>
    </lineage>
</organism>
<dbReference type="InterPro" id="IPR003340">
    <property type="entry name" value="B3_DNA-bd"/>
</dbReference>
<reference evidence="8" key="1">
    <citation type="journal article" date="2022" name="Plant J.">
        <title>Strategies of tolerance reflected in two North American maple genomes.</title>
        <authorList>
            <person name="McEvoy S.L."/>
            <person name="Sezen U.U."/>
            <person name="Trouern-Trend A."/>
            <person name="McMahon S.M."/>
            <person name="Schaberg P.G."/>
            <person name="Yang J."/>
            <person name="Wegrzyn J.L."/>
            <person name="Swenson N.G."/>
        </authorList>
    </citation>
    <scope>NUCLEOTIDE SEQUENCE</scope>
    <source>
        <strain evidence="8">NS2018</strain>
    </source>
</reference>
<dbReference type="PROSITE" id="PS50863">
    <property type="entry name" value="B3"/>
    <property type="match status" value="1"/>
</dbReference>
<dbReference type="AlphaFoldDB" id="A0AA39S8X2"/>
<dbReference type="GO" id="GO:0005634">
    <property type="term" value="C:nucleus"/>
    <property type="evidence" value="ECO:0007669"/>
    <property type="project" value="UniProtKB-SubCell"/>
</dbReference>
<keyword evidence="5" id="KW-0539">Nucleus</keyword>
<evidence type="ECO:0000313" key="9">
    <source>
        <dbReference type="Proteomes" id="UP001168877"/>
    </source>
</evidence>
<dbReference type="EMBL" id="JAUESC010000382">
    <property type="protein sequence ID" value="KAK0586352.1"/>
    <property type="molecule type" value="Genomic_DNA"/>
</dbReference>
<proteinExistence type="predicted"/>
<keyword evidence="2" id="KW-0805">Transcription regulation</keyword>
<evidence type="ECO:0000256" key="2">
    <source>
        <dbReference type="ARBA" id="ARBA00023015"/>
    </source>
</evidence>
<dbReference type="SUPFAM" id="SSF101936">
    <property type="entry name" value="DNA-binding pseudobarrel domain"/>
    <property type="match status" value="1"/>
</dbReference>
<feature type="compositionally biased region" description="Acidic residues" evidence="6">
    <location>
        <begin position="8"/>
        <end position="19"/>
    </location>
</feature>
<feature type="domain" description="TF-B3" evidence="7">
    <location>
        <begin position="115"/>
        <end position="200"/>
    </location>
</feature>
<dbReference type="GO" id="GO:0003677">
    <property type="term" value="F:DNA binding"/>
    <property type="evidence" value="ECO:0007669"/>
    <property type="project" value="UniProtKB-KW"/>
</dbReference>
<evidence type="ECO:0000313" key="8">
    <source>
        <dbReference type="EMBL" id="KAK0586352.1"/>
    </source>
</evidence>
<evidence type="ECO:0000256" key="4">
    <source>
        <dbReference type="ARBA" id="ARBA00023163"/>
    </source>
</evidence>
<gene>
    <name evidence="8" type="ORF">LWI29_005506</name>
</gene>
<feature type="region of interest" description="Disordered" evidence="6">
    <location>
        <begin position="1"/>
        <end position="61"/>
    </location>
</feature>
<accession>A0AA39S8X2</accession>
<feature type="compositionally biased region" description="Acidic residues" evidence="6">
    <location>
        <begin position="25"/>
        <end position="54"/>
    </location>
</feature>
<keyword evidence="4" id="KW-0804">Transcription</keyword>